<dbReference type="AlphaFoldDB" id="A0A975D9J6"/>
<accession>A0A975D9J6</accession>
<protein>
    <submittedName>
        <fullName evidence="2">Uncharacterized protein</fullName>
    </submittedName>
</protein>
<reference evidence="2" key="2">
    <citation type="submission" date="2021-04" db="EMBL/GenBank/DDBJ databases">
        <title>Isolation and genomic analysis of the ibuprofen-degrading bacterium Sphingomonas strain MPO218.</title>
        <authorList>
            <person name="Aulestia M."/>
            <person name="Flores A."/>
            <person name="Mangas E.L."/>
            <person name="Perez-Pulido A.J."/>
            <person name="Santero E."/>
            <person name="Camacho E.M."/>
        </authorList>
    </citation>
    <scope>NUCLEOTIDE SEQUENCE</scope>
    <source>
        <strain evidence="2">MPO218</strain>
        <plasmid evidence="2">pIBU218</plasmid>
    </source>
</reference>
<name>A0A975D9J6_9SPHN</name>
<keyword evidence="2" id="KW-0614">Plasmid</keyword>
<evidence type="ECO:0000313" key="2">
    <source>
        <dbReference type="EMBL" id="QTH24731.1"/>
    </source>
</evidence>
<feature type="compositionally biased region" description="Low complexity" evidence="1">
    <location>
        <begin position="149"/>
        <end position="163"/>
    </location>
</feature>
<evidence type="ECO:0000313" key="3">
    <source>
        <dbReference type="Proteomes" id="UP000664914"/>
    </source>
</evidence>
<proteinExistence type="predicted"/>
<sequence length="163" mass="17354">MATQKMNIGPVPYDEACAQLGSTPDFAEVARAECHAYRAALIAHYGCPPEGAELRIIGSPHDFGTYYEVYVVYDAEIGTALDYALIVEQGLARWEDAGFPAPFTYGARASTVERHFDSLTQLVAAVIAGLDAAGAEKGEARERLAQTWPDAAANAASPANTTD</sequence>
<organism evidence="2 3">
    <name type="scientific">Rhizorhabdus wittichii</name>
    <dbReference type="NCBI Taxonomy" id="160791"/>
    <lineage>
        <taxon>Bacteria</taxon>
        <taxon>Pseudomonadati</taxon>
        <taxon>Pseudomonadota</taxon>
        <taxon>Alphaproteobacteria</taxon>
        <taxon>Sphingomonadales</taxon>
        <taxon>Sphingomonadaceae</taxon>
        <taxon>Rhizorhabdus</taxon>
    </lineage>
</organism>
<geneLocation type="plasmid" evidence="2 3">
    <name>pIBU218</name>
</geneLocation>
<reference evidence="2" key="1">
    <citation type="submission" date="2020-07" db="EMBL/GenBank/DDBJ databases">
        <authorList>
            <person name="Camacho E."/>
        </authorList>
    </citation>
    <scope>NUCLEOTIDE SEQUENCE</scope>
    <source>
        <strain evidence="2">MPO218</strain>
        <plasmid evidence="2">pIBU218</plasmid>
    </source>
</reference>
<evidence type="ECO:0000256" key="1">
    <source>
        <dbReference type="SAM" id="MobiDB-lite"/>
    </source>
</evidence>
<gene>
    <name evidence="2" type="ORF">HRJ34_28000</name>
</gene>
<dbReference type="Proteomes" id="UP000664914">
    <property type="component" value="Plasmid pIBU218"/>
</dbReference>
<dbReference type="RefSeq" id="WP_208634456.1">
    <property type="nucleotide sequence ID" value="NZ_CP059320.1"/>
</dbReference>
<feature type="region of interest" description="Disordered" evidence="1">
    <location>
        <begin position="141"/>
        <end position="163"/>
    </location>
</feature>
<dbReference type="EMBL" id="CP059320">
    <property type="protein sequence ID" value="QTH24731.1"/>
    <property type="molecule type" value="Genomic_DNA"/>
</dbReference>